<name>A0AAE3R8Y7_9BACT</name>
<feature type="modified residue" description="4-aspartylphosphate" evidence="2">
    <location>
        <position position="53"/>
    </location>
</feature>
<dbReference type="PANTHER" id="PTHR44591">
    <property type="entry name" value="STRESS RESPONSE REGULATOR PROTEIN 1"/>
    <property type="match status" value="1"/>
</dbReference>
<dbReference type="Proteomes" id="UP001232063">
    <property type="component" value="Unassembled WGS sequence"/>
</dbReference>
<comment type="caution">
    <text evidence="4">The sequence shown here is derived from an EMBL/GenBank/DDBJ whole genome shotgun (WGS) entry which is preliminary data.</text>
</comment>
<evidence type="ECO:0000256" key="1">
    <source>
        <dbReference type="ARBA" id="ARBA00022553"/>
    </source>
</evidence>
<evidence type="ECO:0000313" key="4">
    <source>
        <dbReference type="EMBL" id="MDJ1505851.1"/>
    </source>
</evidence>
<dbReference type="InterPro" id="IPR011006">
    <property type="entry name" value="CheY-like_superfamily"/>
</dbReference>
<proteinExistence type="predicted"/>
<dbReference type="GO" id="GO:0000160">
    <property type="term" value="P:phosphorelay signal transduction system"/>
    <property type="evidence" value="ECO:0007669"/>
    <property type="project" value="InterPro"/>
</dbReference>
<dbReference type="PROSITE" id="PS50110">
    <property type="entry name" value="RESPONSE_REGULATORY"/>
    <property type="match status" value="1"/>
</dbReference>
<keyword evidence="5" id="KW-1185">Reference proteome</keyword>
<evidence type="ECO:0000259" key="3">
    <source>
        <dbReference type="PROSITE" id="PS50110"/>
    </source>
</evidence>
<sequence>MIKVLMVEDEILNAFVLSVQLKQLGYQVVDTVTEGEMAIEILKNDTPDLILMDVQLRGKLNGIETMEIIRTFSDLPVIYITSYTDALMMERMSATRRSNILQKPYREEQLAAMLVLALESDSPEDNVISAS</sequence>
<accession>A0AAE3R8Y7</accession>
<dbReference type="PANTHER" id="PTHR44591:SF3">
    <property type="entry name" value="RESPONSE REGULATORY DOMAIN-CONTAINING PROTEIN"/>
    <property type="match status" value="1"/>
</dbReference>
<dbReference type="SUPFAM" id="SSF52172">
    <property type="entry name" value="CheY-like"/>
    <property type="match status" value="1"/>
</dbReference>
<evidence type="ECO:0000313" key="5">
    <source>
        <dbReference type="Proteomes" id="UP001232063"/>
    </source>
</evidence>
<keyword evidence="1 2" id="KW-0597">Phosphoprotein</keyword>
<reference evidence="4" key="1">
    <citation type="submission" date="2023-05" db="EMBL/GenBank/DDBJ databases">
        <authorList>
            <person name="Zhang X."/>
        </authorList>
    </citation>
    <scope>NUCLEOTIDE SEQUENCE</scope>
    <source>
        <strain evidence="4">BD1B2-1</strain>
    </source>
</reference>
<evidence type="ECO:0000256" key="2">
    <source>
        <dbReference type="PROSITE-ProRule" id="PRU00169"/>
    </source>
</evidence>
<dbReference type="CDD" id="cd17534">
    <property type="entry name" value="REC_DC-like"/>
    <property type="match status" value="1"/>
</dbReference>
<organism evidence="4 5">
    <name type="scientific">Xanthocytophaga agilis</name>
    <dbReference type="NCBI Taxonomy" id="3048010"/>
    <lineage>
        <taxon>Bacteria</taxon>
        <taxon>Pseudomonadati</taxon>
        <taxon>Bacteroidota</taxon>
        <taxon>Cytophagia</taxon>
        <taxon>Cytophagales</taxon>
        <taxon>Rhodocytophagaceae</taxon>
        <taxon>Xanthocytophaga</taxon>
    </lineage>
</organism>
<gene>
    <name evidence="4" type="ORF">QNI22_34660</name>
</gene>
<dbReference type="Gene3D" id="3.40.50.2300">
    <property type="match status" value="1"/>
</dbReference>
<feature type="domain" description="Response regulatory" evidence="3">
    <location>
        <begin position="3"/>
        <end position="118"/>
    </location>
</feature>
<protein>
    <submittedName>
        <fullName evidence="4">Response regulator</fullName>
    </submittedName>
</protein>
<dbReference type="InterPro" id="IPR001789">
    <property type="entry name" value="Sig_transdc_resp-reg_receiver"/>
</dbReference>
<dbReference type="EMBL" id="JASJOU010000018">
    <property type="protein sequence ID" value="MDJ1505851.1"/>
    <property type="molecule type" value="Genomic_DNA"/>
</dbReference>
<dbReference type="RefSeq" id="WP_314518338.1">
    <property type="nucleotide sequence ID" value="NZ_JASJOU010000018.1"/>
</dbReference>
<dbReference type="SMART" id="SM00448">
    <property type="entry name" value="REC"/>
    <property type="match status" value="1"/>
</dbReference>
<dbReference type="Pfam" id="PF00072">
    <property type="entry name" value="Response_reg"/>
    <property type="match status" value="1"/>
</dbReference>
<dbReference type="InterPro" id="IPR050595">
    <property type="entry name" value="Bact_response_regulator"/>
</dbReference>
<dbReference type="AlphaFoldDB" id="A0AAE3R8Y7"/>